<organism evidence="2 3">
    <name type="scientific">Extremus antarcticus</name>
    <dbReference type="NCBI Taxonomy" id="702011"/>
    <lineage>
        <taxon>Eukaryota</taxon>
        <taxon>Fungi</taxon>
        <taxon>Dikarya</taxon>
        <taxon>Ascomycota</taxon>
        <taxon>Pezizomycotina</taxon>
        <taxon>Dothideomycetes</taxon>
        <taxon>Dothideomycetidae</taxon>
        <taxon>Mycosphaerellales</taxon>
        <taxon>Extremaceae</taxon>
        <taxon>Extremus</taxon>
    </lineage>
</organism>
<name>A0AAJ0DBL9_9PEZI</name>
<protein>
    <recommendedName>
        <fullName evidence="1">F-box domain-containing protein</fullName>
    </recommendedName>
</protein>
<evidence type="ECO:0000313" key="3">
    <source>
        <dbReference type="Proteomes" id="UP001271007"/>
    </source>
</evidence>
<reference evidence="2" key="1">
    <citation type="submission" date="2023-04" db="EMBL/GenBank/DDBJ databases">
        <title>Black Yeasts Isolated from many extreme environments.</title>
        <authorList>
            <person name="Coleine C."/>
            <person name="Stajich J.E."/>
            <person name="Selbmann L."/>
        </authorList>
    </citation>
    <scope>NUCLEOTIDE SEQUENCE</scope>
    <source>
        <strain evidence="2">CCFEE 5312</strain>
    </source>
</reference>
<accession>A0AAJ0DBL9</accession>
<proteinExistence type="predicted"/>
<evidence type="ECO:0000313" key="2">
    <source>
        <dbReference type="EMBL" id="KAK3046912.1"/>
    </source>
</evidence>
<dbReference type="Proteomes" id="UP001271007">
    <property type="component" value="Unassembled WGS sequence"/>
</dbReference>
<dbReference type="AlphaFoldDB" id="A0AAJ0DBL9"/>
<sequence length="409" mass="46390">MAHADSSNQMATGQGVFRLLDLPAEITERAAELCDPYDLLAFRRVSHEVASRIMRTYLATHFTYPGVLLSHGPSLQKLANICRHKHFGKTLKTVTFSTLEIPEMDDRLRTHSLANQPPTDWTGLDLEEQCKLVSQEWTHKSFLETQRDYQSTSEGVDLLTTIFSRLKLLKHAVEIRISHTTSPNPYATCEKALEDATGEQLLDTPHSARPMSSIVQAVDRSGYSVHKLNMEYHYLAAFLADPADLMMLVFAERLFVSLGALVLDDIYNEIHMSIPQMCRMSWMSGAAQSLESLDLSTFCGVANEDLQNMPWPITHFLTTFTFPAVSWIRLHGFLLELKAIIQFIAQNKTFKTVIIRKSRFLTEELDMYAVPKALSEHDEALSKILKEETGLVTINVEDCRLQIREAVDR</sequence>
<gene>
    <name evidence="2" type="ORF">LTR09_011663</name>
</gene>
<evidence type="ECO:0000259" key="1">
    <source>
        <dbReference type="PROSITE" id="PS50181"/>
    </source>
</evidence>
<keyword evidence="3" id="KW-1185">Reference proteome</keyword>
<feature type="domain" description="F-box" evidence="1">
    <location>
        <begin position="16"/>
        <end position="67"/>
    </location>
</feature>
<comment type="caution">
    <text evidence="2">The sequence shown here is derived from an EMBL/GenBank/DDBJ whole genome shotgun (WGS) entry which is preliminary data.</text>
</comment>
<dbReference type="InterPro" id="IPR001810">
    <property type="entry name" value="F-box_dom"/>
</dbReference>
<dbReference type="EMBL" id="JAWDJX010000075">
    <property type="protein sequence ID" value="KAK3046912.1"/>
    <property type="molecule type" value="Genomic_DNA"/>
</dbReference>
<dbReference type="PROSITE" id="PS50181">
    <property type="entry name" value="FBOX"/>
    <property type="match status" value="1"/>
</dbReference>